<feature type="region of interest" description="Disordered" evidence="1">
    <location>
        <begin position="63"/>
        <end position="88"/>
    </location>
</feature>
<evidence type="ECO:0000313" key="3">
    <source>
        <dbReference type="EMBL" id="CDN51262.1"/>
    </source>
</evidence>
<dbReference type="HOGENOM" id="CLU_2465861_0_0_5"/>
<dbReference type="RefSeq" id="WP_041364652.1">
    <property type="nucleotide sequence ID" value="NZ_HG938354.1"/>
</dbReference>
<organism evidence="3 4">
    <name type="scientific">Neorhizobium galegae bv. orientalis str. HAMBI 540</name>
    <dbReference type="NCBI Taxonomy" id="1028800"/>
    <lineage>
        <taxon>Bacteria</taxon>
        <taxon>Pseudomonadati</taxon>
        <taxon>Pseudomonadota</taxon>
        <taxon>Alphaproteobacteria</taxon>
        <taxon>Hyphomicrobiales</taxon>
        <taxon>Rhizobiaceae</taxon>
        <taxon>Rhizobium/Agrobacterium group</taxon>
        <taxon>Neorhizobium</taxon>
    </lineage>
</organism>
<dbReference type="AlphaFoldDB" id="A0A068SYF3"/>
<dbReference type="KEGG" id="ngg:RG540_PA05860"/>
<evidence type="ECO:0000256" key="1">
    <source>
        <dbReference type="SAM" id="MobiDB-lite"/>
    </source>
</evidence>
<dbReference type="EMBL" id="HG938354">
    <property type="protein sequence ID" value="CDN51262.1"/>
    <property type="molecule type" value="Genomic_DNA"/>
</dbReference>
<dbReference type="Proteomes" id="UP000028181">
    <property type="component" value="Plasmid pHAMBI540a"/>
</dbReference>
<dbReference type="OrthoDB" id="8383860at2"/>
<geneLocation type="plasmid" evidence="4">
    <name>II</name>
</geneLocation>
<evidence type="ECO:0000256" key="2">
    <source>
        <dbReference type="SAM" id="SignalP"/>
    </source>
</evidence>
<accession>A0A068SYF3</accession>
<gene>
    <name evidence="3" type="ORF">RG540_PA05860</name>
</gene>
<dbReference type="eggNOG" id="ENOG5031918">
    <property type="taxonomic scope" value="Bacteria"/>
</dbReference>
<sequence length="88" mass="9641">MKNSVITTILATLVVSTFAGGNAFAQEGDYYEGASRDRDYLAVTTDSPSIPSVTRYGYPLLKRDQRLNDPTPPMIDSGDYYDGAVRGR</sequence>
<dbReference type="GeneID" id="24260637"/>
<feature type="signal peptide" evidence="2">
    <location>
        <begin position="1"/>
        <end position="25"/>
    </location>
</feature>
<keyword evidence="2" id="KW-0732">Signal</keyword>
<feature type="chain" id="PRO_5001656454" evidence="2">
    <location>
        <begin position="26"/>
        <end position="88"/>
    </location>
</feature>
<keyword evidence="4" id="KW-1185">Reference proteome</keyword>
<protein>
    <submittedName>
        <fullName evidence="3">Uncharacterized protein</fullName>
    </submittedName>
</protein>
<keyword evidence="3" id="KW-0614">Plasmid</keyword>
<evidence type="ECO:0000313" key="4">
    <source>
        <dbReference type="Proteomes" id="UP000028181"/>
    </source>
</evidence>
<dbReference type="PATRIC" id="fig|1028800.3.peg.5206"/>
<name>A0A068SYF3_NEOGA</name>
<reference evidence="4" key="1">
    <citation type="journal article" date="2014" name="BMC Genomics">
        <title>Genome sequencing of two Neorhizobium galegae strains reveals a noeT gene responsible for the unusual acetylation of the nodulation factors.</title>
        <authorList>
            <person name="Osterman J."/>
            <person name="Marsh J."/>
            <person name="Laine P.K."/>
            <person name="Zeng Z."/>
            <person name="Alatalo E."/>
            <person name="Sullivan J.T."/>
            <person name="Young J.P."/>
            <person name="Thomas-Oates J."/>
            <person name="Paulin L."/>
            <person name="Lindstrom K."/>
        </authorList>
    </citation>
    <scope>NUCLEOTIDE SEQUENCE [LARGE SCALE GENOMIC DNA]</scope>
    <source>
        <strain evidence="4">HAMBI 540</strain>
    </source>
</reference>
<proteinExistence type="predicted"/>